<feature type="region of interest" description="Disordered" evidence="1">
    <location>
        <begin position="51"/>
        <end position="72"/>
    </location>
</feature>
<dbReference type="EMBL" id="BMAW01083715">
    <property type="protein sequence ID" value="GFU35292.1"/>
    <property type="molecule type" value="Genomic_DNA"/>
</dbReference>
<reference evidence="2" key="1">
    <citation type="submission" date="2020-08" db="EMBL/GenBank/DDBJ databases">
        <title>Multicomponent nature underlies the extraordinary mechanical properties of spider dragline silk.</title>
        <authorList>
            <person name="Kono N."/>
            <person name="Nakamura H."/>
            <person name="Mori M."/>
            <person name="Yoshida Y."/>
            <person name="Ohtoshi R."/>
            <person name="Malay A.D."/>
            <person name="Moran D.A.P."/>
            <person name="Tomita M."/>
            <person name="Numata K."/>
            <person name="Arakawa K."/>
        </authorList>
    </citation>
    <scope>NUCLEOTIDE SEQUENCE</scope>
</reference>
<accession>A0A8X6QTB8</accession>
<dbReference type="Proteomes" id="UP000887013">
    <property type="component" value="Unassembled WGS sequence"/>
</dbReference>
<evidence type="ECO:0000313" key="2">
    <source>
        <dbReference type="EMBL" id="GFU35292.1"/>
    </source>
</evidence>
<name>A0A8X6QTB8_NEPPI</name>
<evidence type="ECO:0000256" key="1">
    <source>
        <dbReference type="SAM" id="MobiDB-lite"/>
    </source>
</evidence>
<gene>
    <name evidence="2" type="ORF">NPIL_632641</name>
</gene>
<organism evidence="2 3">
    <name type="scientific">Nephila pilipes</name>
    <name type="common">Giant wood spider</name>
    <name type="synonym">Nephila maculata</name>
    <dbReference type="NCBI Taxonomy" id="299642"/>
    <lineage>
        <taxon>Eukaryota</taxon>
        <taxon>Metazoa</taxon>
        <taxon>Ecdysozoa</taxon>
        <taxon>Arthropoda</taxon>
        <taxon>Chelicerata</taxon>
        <taxon>Arachnida</taxon>
        <taxon>Araneae</taxon>
        <taxon>Araneomorphae</taxon>
        <taxon>Entelegynae</taxon>
        <taxon>Araneoidea</taxon>
        <taxon>Nephilidae</taxon>
        <taxon>Nephila</taxon>
    </lineage>
</organism>
<protein>
    <submittedName>
        <fullName evidence="2">Uncharacterized protein</fullName>
    </submittedName>
</protein>
<sequence length="118" mass="13538">MSLCLAISQDDERQLAVVRCGAPCHYTRNIGSEHLQNISLGALTLPPPLSNKGGIIATPNRRKPSREQQRKYYPFPCPNINRDIRDSREPFRKARKLRFDRAWARGEKYTSGVTWRGD</sequence>
<proteinExistence type="predicted"/>
<keyword evidence="3" id="KW-1185">Reference proteome</keyword>
<dbReference type="AlphaFoldDB" id="A0A8X6QTB8"/>
<evidence type="ECO:0000313" key="3">
    <source>
        <dbReference type="Proteomes" id="UP000887013"/>
    </source>
</evidence>
<comment type="caution">
    <text evidence="2">The sequence shown here is derived from an EMBL/GenBank/DDBJ whole genome shotgun (WGS) entry which is preliminary data.</text>
</comment>